<evidence type="ECO:0000313" key="1">
    <source>
        <dbReference type="EMBL" id="KAJ3531085.1"/>
    </source>
</evidence>
<gene>
    <name evidence="1" type="ORF">NM208_g9034</name>
</gene>
<keyword evidence="2" id="KW-1185">Reference proteome</keyword>
<proteinExistence type="predicted"/>
<accession>A0ACC1S319</accession>
<dbReference type="EMBL" id="JANRMS010001097">
    <property type="protein sequence ID" value="KAJ3531085.1"/>
    <property type="molecule type" value="Genomic_DNA"/>
</dbReference>
<evidence type="ECO:0000313" key="2">
    <source>
        <dbReference type="Proteomes" id="UP001148629"/>
    </source>
</evidence>
<comment type="caution">
    <text evidence="1">The sequence shown here is derived from an EMBL/GenBank/DDBJ whole genome shotgun (WGS) entry which is preliminary data.</text>
</comment>
<dbReference type="Proteomes" id="UP001148629">
    <property type="component" value="Unassembled WGS sequence"/>
</dbReference>
<name>A0ACC1S319_9HYPO</name>
<sequence length="210" mass="22398">MGATRADLMPSAPSSAPTIRQETTRTKPEKAKSAGSIAREASWALLQGGFGSGRKVRLSATVPYLSQFVNANGLRGVATALPRDYRDAQENKTGATPGTVAERHGKTWGAKGGSQGGRPKVRVAYASEHEMRPWQAKQLGLWVLDQVTSCRAKLDRRTSADDPEQGRPLACLRDLSVGGDETNDLMMGSGAEANGRCTWLQEGTDAISIS</sequence>
<organism evidence="1 2">
    <name type="scientific">Fusarium decemcellulare</name>
    <dbReference type="NCBI Taxonomy" id="57161"/>
    <lineage>
        <taxon>Eukaryota</taxon>
        <taxon>Fungi</taxon>
        <taxon>Dikarya</taxon>
        <taxon>Ascomycota</taxon>
        <taxon>Pezizomycotina</taxon>
        <taxon>Sordariomycetes</taxon>
        <taxon>Hypocreomycetidae</taxon>
        <taxon>Hypocreales</taxon>
        <taxon>Nectriaceae</taxon>
        <taxon>Fusarium</taxon>
        <taxon>Fusarium decemcellulare species complex</taxon>
    </lineage>
</organism>
<protein>
    <submittedName>
        <fullName evidence="1">Uncharacterized protein</fullName>
    </submittedName>
</protein>
<reference evidence="1" key="1">
    <citation type="submission" date="2022-08" db="EMBL/GenBank/DDBJ databases">
        <title>Genome Sequence of Fusarium decemcellulare.</title>
        <authorList>
            <person name="Buettner E."/>
        </authorList>
    </citation>
    <scope>NUCLEOTIDE SEQUENCE</scope>
    <source>
        <strain evidence="1">Babe19</strain>
    </source>
</reference>